<evidence type="ECO:0000256" key="1">
    <source>
        <dbReference type="SAM" id="MobiDB-lite"/>
    </source>
</evidence>
<dbReference type="Proteomes" id="UP000799302">
    <property type="component" value="Unassembled WGS sequence"/>
</dbReference>
<evidence type="ECO:0000313" key="3">
    <source>
        <dbReference type="Proteomes" id="UP000799302"/>
    </source>
</evidence>
<feature type="compositionally biased region" description="Low complexity" evidence="1">
    <location>
        <begin position="59"/>
        <end position="72"/>
    </location>
</feature>
<organism evidence="2 3">
    <name type="scientific">Microthyrium microscopicum</name>
    <dbReference type="NCBI Taxonomy" id="703497"/>
    <lineage>
        <taxon>Eukaryota</taxon>
        <taxon>Fungi</taxon>
        <taxon>Dikarya</taxon>
        <taxon>Ascomycota</taxon>
        <taxon>Pezizomycotina</taxon>
        <taxon>Dothideomycetes</taxon>
        <taxon>Dothideomycetes incertae sedis</taxon>
        <taxon>Microthyriales</taxon>
        <taxon>Microthyriaceae</taxon>
        <taxon>Microthyrium</taxon>
    </lineage>
</organism>
<gene>
    <name evidence="2" type="ORF">BT63DRAFT_411601</name>
</gene>
<accession>A0A6A6ULI8</accession>
<evidence type="ECO:0000313" key="2">
    <source>
        <dbReference type="EMBL" id="KAF2672323.1"/>
    </source>
</evidence>
<dbReference type="EMBL" id="MU004232">
    <property type="protein sequence ID" value="KAF2672323.1"/>
    <property type="molecule type" value="Genomic_DNA"/>
</dbReference>
<reference evidence="2" key="1">
    <citation type="journal article" date="2020" name="Stud. Mycol.">
        <title>101 Dothideomycetes genomes: a test case for predicting lifestyles and emergence of pathogens.</title>
        <authorList>
            <person name="Haridas S."/>
            <person name="Albert R."/>
            <person name="Binder M."/>
            <person name="Bloem J."/>
            <person name="Labutti K."/>
            <person name="Salamov A."/>
            <person name="Andreopoulos B."/>
            <person name="Baker S."/>
            <person name="Barry K."/>
            <person name="Bills G."/>
            <person name="Bluhm B."/>
            <person name="Cannon C."/>
            <person name="Castanera R."/>
            <person name="Culley D."/>
            <person name="Daum C."/>
            <person name="Ezra D."/>
            <person name="Gonzalez J."/>
            <person name="Henrissat B."/>
            <person name="Kuo A."/>
            <person name="Liang C."/>
            <person name="Lipzen A."/>
            <person name="Lutzoni F."/>
            <person name="Magnuson J."/>
            <person name="Mondo S."/>
            <person name="Nolan M."/>
            <person name="Ohm R."/>
            <person name="Pangilinan J."/>
            <person name="Park H.-J."/>
            <person name="Ramirez L."/>
            <person name="Alfaro M."/>
            <person name="Sun H."/>
            <person name="Tritt A."/>
            <person name="Yoshinaga Y."/>
            <person name="Zwiers L.-H."/>
            <person name="Turgeon B."/>
            <person name="Goodwin S."/>
            <person name="Spatafora J."/>
            <person name="Crous P."/>
            <person name="Grigoriev I."/>
        </authorList>
    </citation>
    <scope>NUCLEOTIDE SEQUENCE</scope>
    <source>
        <strain evidence="2">CBS 115976</strain>
    </source>
</reference>
<feature type="compositionally biased region" description="Polar residues" evidence="1">
    <location>
        <begin position="73"/>
        <end position="103"/>
    </location>
</feature>
<feature type="region of interest" description="Disordered" evidence="1">
    <location>
        <begin position="48"/>
        <end position="126"/>
    </location>
</feature>
<proteinExistence type="predicted"/>
<sequence length="138" mass="15071">MPPAMDYVPPTMRYPASPLFSPVYYYPPIPATPSGMMFWPPIVSPHMESLQSGWPNGPPSATGSWTASSAGWQTPTFTPGENYTSEWVQTPCDESSQSGQMSSDPEDQEDSIADQPSEIDPSIDNVVNKEIALQVKES</sequence>
<name>A0A6A6ULI8_9PEZI</name>
<dbReference type="AlphaFoldDB" id="A0A6A6ULI8"/>
<keyword evidence="3" id="KW-1185">Reference proteome</keyword>
<protein>
    <submittedName>
        <fullName evidence="2">Uncharacterized protein</fullName>
    </submittedName>
</protein>